<gene>
    <name evidence="8" type="ORF">CPY51_27825</name>
</gene>
<keyword evidence="2" id="KW-0521">NADP</keyword>
<dbReference type="SUPFAM" id="SSF51430">
    <property type="entry name" value="NAD(P)-linked oxidoreductase"/>
    <property type="match status" value="1"/>
</dbReference>
<feature type="domain" description="NADP-dependent oxidoreductase" evidence="7">
    <location>
        <begin position="13"/>
        <end position="258"/>
    </location>
</feature>
<dbReference type="PRINTS" id="PR00069">
    <property type="entry name" value="ALDKETRDTASE"/>
</dbReference>
<dbReference type="GO" id="GO:1990002">
    <property type="term" value="F:methylglyoxal reductase (NADPH) (acetol producing) activity"/>
    <property type="evidence" value="ECO:0007669"/>
    <property type="project" value="TreeGrafter"/>
</dbReference>
<dbReference type="GO" id="GO:0051596">
    <property type="term" value="P:methylglyoxal catabolic process"/>
    <property type="evidence" value="ECO:0007669"/>
    <property type="project" value="TreeGrafter"/>
</dbReference>
<reference evidence="8 9" key="1">
    <citation type="journal article" date="2018" name="Sci. Rep.">
        <title>Rhizobium tumorigenes sp. nov., a novel plant tumorigenic bacterium isolated from cane gall tumors on thornless blackberry.</title>
        <authorList>
            <person name="Kuzmanovi N."/>
            <person name="Smalla K."/>
            <person name="Gronow S."/>
            <person name="PuBawska J."/>
        </authorList>
    </citation>
    <scope>NUCLEOTIDE SEQUENCE [LARGE SCALE GENOMIC DNA]</scope>
    <source>
        <strain evidence="8 9">CCBAU 85046</strain>
    </source>
</reference>
<name>A0A2W4C5T5_9HYPH</name>
<keyword evidence="9" id="KW-1185">Reference proteome</keyword>
<evidence type="ECO:0000313" key="8">
    <source>
        <dbReference type="EMBL" id="PZM08857.1"/>
    </source>
</evidence>
<dbReference type="OrthoDB" id="9804790at2"/>
<organism evidence="8 9">
    <name type="scientific">Rhizobium tubonense</name>
    <dbReference type="NCBI Taxonomy" id="484088"/>
    <lineage>
        <taxon>Bacteria</taxon>
        <taxon>Pseudomonadati</taxon>
        <taxon>Pseudomonadota</taxon>
        <taxon>Alphaproteobacteria</taxon>
        <taxon>Hyphomicrobiales</taxon>
        <taxon>Rhizobiaceae</taxon>
        <taxon>Rhizobium/Agrobacterium group</taxon>
        <taxon>Rhizobium</taxon>
    </lineage>
</organism>
<comment type="similarity">
    <text evidence="1">Belongs to the aldo/keto reductase family.</text>
</comment>
<dbReference type="RefSeq" id="WP_111163547.1">
    <property type="nucleotide sequence ID" value="NZ_PCDP01000065.1"/>
</dbReference>
<feature type="active site" description="Proton donor" evidence="4">
    <location>
        <position position="46"/>
    </location>
</feature>
<feature type="site" description="Lowers pKa of active site Tyr" evidence="6">
    <location>
        <position position="71"/>
    </location>
</feature>
<sequence>MTTEPTVAGIPQMGYGTWNRPADEAYQGVAWALEAGCRHIDTAQGYNNEQDVARGIKDAGIARGEIFITTKVKPDNYGPGEVMPSIRESLDKLEVDQVDLLLLHWPSPHNKYALQDYVSQFVEALDTGLAKRIGVSNFTKALIDETIRLFGDRKITTNQVECHVYMQNRPIIDHCEKRGIPVTAYSPLARGAVVGDTLLEEIGKSHGASGEQIALAFLMAKGLIVIPSSAKKDRIASNFEARKITLTPAEVKRIESLEKGMRLVNGDWCPVWDR</sequence>
<evidence type="ECO:0000256" key="3">
    <source>
        <dbReference type="ARBA" id="ARBA00023002"/>
    </source>
</evidence>
<dbReference type="AlphaFoldDB" id="A0A2W4C5T5"/>
<dbReference type="Pfam" id="PF00248">
    <property type="entry name" value="Aldo_ket_red"/>
    <property type="match status" value="1"/>
</dbReference>
<dbReference type="InterPro" id="IPR018170">
    <property type="entry name" value="Aldo/ket_reductase_CS"/>
</dbReference>
<comment type="caution">
    <text evidence="8">The sequence shown here is derived from an EMBL/GenBank/DDBJ whole genome shotgun (WGS) entry which is preliminary data.</text>
</comment>
<dbReference type="PROSITE" id="PS00062">
    <property type="entry name" value="ALDOKETO_REDUCTASE_2"/>
    <property type="match status" value="1"/>
</dbReference>
<evidence type="ECO:0000259" key="7">
    <source>
        <dbReference type="Pfam" id="PF00248"/>
    </source>
</evidence>
<dbReference type="PANTHER" id="PTHR43827:SF3">
    <property type="entry name" value="NADP-DEPENDENT OXIDOREDUCTASE DOMAIN-CONTAINING PROTEIN"/>
    <property type="match status" value="1"/>
</dbReference>
<dbReference type="Gene3D" id="3.20.20.100">
    <property type="entry name" value="NADP-dependent oxidoreductase domain"/>
    <property type="match status" value="1"/>
</dbReference>
<dbReference type="Proteomes" id="UP000248925">
    <property type="component" value="Unassembled WGS sequence"/>
</dbReference>
<dbReference type="InterPro" id="IPR036812">
    <property type="entry name" value="NAD(P)_OxRdtase_dom_sf"/>
</dbReference>
<protein>
    <submittedName>
        <fullName evidence="8">Aldo/keto reductase</fullName>
    </submittedName>
</protein>
<dbReference type="PIRSF" id="PIRSF000097">
    <property type="entry name" value="AKR"/>
    <property type="match status" value="1"/>
</dbReference>
<dbReference type="PANTHER" id="PTHR43827">
    <property type="entry name" value="2,5-DIKETO-D-GLUCONIC ACID REDUCTASE"/>
    <property type="match status" value="1"/>
</dbReference>
<proteinExistence type="inferred from homology"/>
<evidence type="ECO:0000256" key="5">
    <source>
        <dbReference type="PIRSR" id="PIRSR000097-2"/>
    </source>
</evidence>
<dbReference type="EMBL" id="PCDP01000065">
    <property type="protein sequence ID" value="PZM08857.1"/>
    <property type="molecule type" value="Genomic_DNA"/>
</dbReference>
<feature type="binding site" evidence="5">
    <location>
        <position position="104"/>
    </location>
    <ligand>
        <name>substrate</name>
    </ligand>
</feature>
<evidence type="ECO:0000256" key="2">
    <source>
        <dbReference type="ARBA" id="ARBA00022857"/>
    </source>
</evidence>
<evidence type="ECO:0000256" key="6">
    <source>
        <dbReference type="PIRSR" id="PIRSR000097-3"/>
    </source>
</evidence>
<accession>A0A2W4C5T5</accession>
<evidence type="ECO:0000256" key="1">
    <source>
        <dbReference type="ARBA" id="ARBA00007905"/>
    </source>
</evidence>
<evidence type="ECO:0000256" key="4">
    <source>
        <dbReference type="PIRSR" id="PIRSR000097-1"/>
    </source>
</evidence>
<dbReference type="InterPro" id="IPR020471">
    <property type="entry name" value="AKR"/>
</dbReference>
<dbReference type="InterPro" id="IPR023210">
    <property type="entry name" value="NADP_OxRdtase_dom"/>
</dbReference>
<keyword evidence="3" id="KW-0560">Oxidoreductase</keyword>
<evidence type="ECO:0000313" key="9">
    <source>
        <dbReference type="Proteomes" id="UP000248925"/>
    </source>
</evidence>